<feature type="compositionally biased region" description="Basic residues" evidence="7">
    <location>
        <begin position="709"/>
        <end position="720"/>
    </location>
</feature>
<dbReference type="InterPro" id="IPR010496">
    <property type="entry name" value="AL/BT2_dom"/>
</dbReference>
<keyword evidence="3" id="KW-0479">Metal-binding</keyword>
<dbReference type="CDD" id="cd16030">
    <property type="entry name" value="iduronate-2-sulfatase"/>
    <property type="match status" value="1"/>
</dbReference>
<feature type="region of interest" description="Disordered" evidence="7">
    <location>
        <begin position="701"/>
        <end position="720"/>
    </location>
</feature>
<feature type="domain" description="3-keto-alpha-glucoside-1,2-lyase/3-keto-2-hydroxy-glucal hydratase" evidence="10">
    <location>
        <begin position="40"/>
        <end position="231"/>
    </location>
</feature>
<dbReference type="Pfam" id="PF00884">
    <property type="entry name" value="Sulfatase"/>
    <property type="match status" value="1"/>
</dbReference>
<sequence>MTHSRFSRRLTAIPSWSAGAAFLLCAALFAGGTPAASGGEWRELFDGETLNGWNASDQDAKFSVEDGAIVGASTGKTHFLFTEEEYADFELEFDVKLHDTDLNSGVQFRTQLTRLRENGTSRRSVHGPQVDLGRSPGRSGHIFGQGNGRWFTPAEDLVRHGHMKNGEWNRVRVLADGKRVRTWINDEPVTDVTFDDELNKTYPNGVIGLQVHAVKEPERVRHVSFRNLRVRRLSAERPSPPAAAAESAAPEEEAAASREKRRNVLFLVADDLNSWILEDPDRYAGKVVAPNLKKLAASGVNFERAYAAAPVCSPSRSAFFSGVAPWRSGHYHNLPGAGESEPLRAATSLASLFKQAGYATAGFGKITHGWDQKEGWDVKVGHKRDPAPPGAPLTAVGRGEQDWGPIHLTEAEMNDTGNADRAIAALREDRDEPFFIAYGTFNPHMPWYVPQEYFDLYPLDEIVLPELPPDDLDDVPASALQLTEGKGKFVDAVLEADLHREAVQAYLATTTFADAQFGRVLDALEESPHRDDTIVVFLTDHGFHLGEKHHWQKATLWEEATHVLLTIRVPGVTPEGAVCERFVSLQDLYPTLAELCDLTPPTPVDGRSLTPLLHDPDAAWESTAITGLTQRGGPDEPYVAYLTLRDERGRYVRYRDGEEEFYTASDPREWTNRIDDPAFAAVVEDMRSKLPSRAVAATPMPEVLDLRAKERRPKRTRPGR</sequence>
<keyword evidence="12" id="KW-1185">Reference proteome</keyword>
<dbReference type="Gene3D" id="3.40.720.10">
    <property type="entry name" value="Alkaline Phosphatase, subunit A"/>
    <property type="match status" value="1"/>
</dbReference>
<dbReference type="Gene3D" id="2.60.120.560">
    <property type="entry name" value="Exo-inulinase, domain 1"/>
    <property type="match status" value="1"/>
</dbReference>
<evidence type="ECO:0008006" key="13">
    <source>
        <dbReference type="Google" id="ProtNLM"/>
    </source>
</evidence>
<evidence type="ECO:0000256" key="8">
    <source>
        <dbReference type="SAM" id="SignalP"/>
    </source>
</evidence>
<name>A0ABX1VAG6_9PLAN</name>
<dbReference type="SUPFAM" id="SSF53649">
    <property type="entry name" value="Alkaline phosphatase-like"/>
    <property type="match status" value="1"/>
</dbReference>
<evidence type="ECO:0000256" key="7">
    <source>
        <dbReference type="SAM" id="MobiDB-lite"/>
    </source>
</evidence>
<feature type="region of interest" description="Disordered" evidence="7">
    <location>
        <begin position="236"/>
        <end position="255"/>
    </location>
</feature>
<evidence type="ECO:0000256" key="3">
    <source>
        <dbReference type="ARBA" id="ARBA00022723"/>
    </source>
</evidence>
<evidence type="ECO:0000256" key="2">
    <source>
        <dbReference type="ARBA" id="ARBA00008779"/>
    </source>
</evidence>
<dbReference type="InterPro" id="IPR017850">
    <property type="entry name" value="Alkaline_phosphatase_core_sf"/>
</dbReference>
<evidence type="ECO:0000256" key="6">
    <source>
        <dbReference type="ARBA" id="ARBA00022837"/>
    </source>
</evidence>
<feature type="region of interest" description="Disordered" evidence="7">
    <location>
        <begin position="118"/>
        <end position="146"/>
    </location>
</feature>
<evidence type="ECO:0000259" key="10">
    <source>
        <dbReference type="Pfam" id="PF06439"/>
    </source>
</evidence>
<gene>
    <name evidence="11" type="ORF">LzC2_07840</name>
</gene>
<evidence type="ECO:0000256" key="1">
    <source>
        <dbReference type="ARBA" id="ARBA00001913"/>
    </source>
</evidence>
<dbReference type="RefSeq" id="WP_246254729.1">
    <property type="nucleotide sequence ID" value="NZ_WTPX01000015.1"/>
</dbReference>
<dbReference type="InterPro" id="IPR035874">
    <property type="entry name" value="IDS"/>
</dbReference>
<comment type="similarity">
    <text evidence="2">Belongs to the sulfatase family.</text>
</comment>
<keyword evidence="6" id="KW-0106">Calcium</keyword>
<evidence type="ECO:0000256" key="4">
    <source>
        <dbReference type="ARBA" id="ARBA00022729"/>
    </source>
</evidence>
<feature type="signal peptide" evidence="8">
    <location>
        <begin position="1"/>
        <end position="35"/>
    </location>
</feature>
<dbReference type="Pfam" id="PF06439">
    <property type="entry name" value="3keto-disac_hyd"/>
    <property type="match status" value="1"/>
</dbReference>
<comment type="cofactor">
    <cofactor evidence="1">
        <name>Ca(2+)</name>
        <dbReference type="ChEBI" id="CHEBI:29108"/>
    </cofactor>
</comment>
<reference evidence="11 12" key="1">
    <citation type="journal article" date="2020" name="Syst. Appl. Microbiol.">
        <title>Alienimonas chondri sp. nov., a novel planctomycete isolated from the biofilm of the red alga Chondrus crispus.</title>
        <authorList>
            <person name="Vitorino I."/>
            <person name="Albuquerque L."/>
            <person name="Wiegand S."/>
            <person name="Kallscheuer N."/>
            <person name="da Costa M.S."/>
            <person name="Lobo-da-Cunha A."/>
            <person name="Jogler C."/>
            <person name="Lage O.M."/>
        </authorList>
    </citation>
    <scope>NUCLEOTIDE SEQUENCE [LARGE SCALE GENOMIC DNA]</scope>
    <source>
        <strain evidence="11 12">LzC2</strain>
    </source>
</reference>
<evidence type="ECO:0000259" key="9">
    <source>
        <dbReference type="Pfam" id="PF00884"/>
    </source>
</evidence>
<accession>A0ABX1VAG6</accession>
<dbReference type="InterPro" id="IPR000917">
    <property type="entry name" value="Sulfatase_N"/>
</dbReference>
<evidence type="ECO:0000313" key="12">
    <source>
        <dbReference type="Proteomes" id="UP000609651"/>
    </source>
</evidence>
<evidence type="ECO:0000256" key="5">
    <source>
        <dbReference type="ARBA" id="ARBA00022801"/>
    </source>
</evidence>
<proteinExistence type="inferred from homology"/>
<dbReference type="PANTHER" id="PTHR45953">
    <property type="entry name" value="IDURONATE 2-SULFATASE"/>
    <property type="match status" value="1"/>
</dbReference>
<dbReference type="Proteomes" id="UP000609651">
    <property type="component" value="Unassembled WGS sequence"/>
</dbReference>
<keyword evidence="5" id="KW-0378">Hydrolase</keyword>
<protein>
    <recommendedName>
        <fullName evidence="13">Choline-sulfatase</fullName>
    </recommendedName>
</protein>
<organism evidence="11 12">
    <name type="scientific">Alienimonas chondri</name>
    <dbReference type="NCBI Taxonomy" id="2681879"/>
    <lineage>
        <taxon>Bacteria</taxon>
        <taxon>Pseudomonadati</taxon>
        <taxon>Planctomycetota</taxon>
        <taxon>Planctomycetia</taxon>
        <taxon>Planctomycetales</taxon>
        <taxon>Planctomycetaceae</taxon>
        <taxon>Alienimonas</taxon>
    </lineage>
</organism>
<dbReference type="EMBL" id="WTPX01000015">
    <property type="protein sequence ID" value="NNJ24724.1"/>
    <property type="molecule type" value="Genomic_DNA"/>
</dbReference>
<evidence type="ECO:0000313" key="11">
    <source>
        <dbReference type="EMBL" id="NNJ24724.1"/>
    </source>
</evidence>
<feature type="chain" id="PRO_5046521950" description="Choline-sulfatase" evidence="8">
    <location>
        <begin position="36"/>
        <end position="720"/>
    </location>
</feature>
<comment type="caution">
    <text evidence="11">The sequence shown here is derived from an EMBL/GenBank/DDBJ whole genome shotgun (WGS) entry which is preliminary data.</text>
</comment>
<dbReference type="PANTHER" id="PTHR45953:SF1">
    <property type="entry name" value="IDURONATE 2-SULFATASE"/>
    <property type="match status" value="1"/>
</dbReference>
<keyword evidence="4 8" id="KW-0732">Signal</keyword>
<feature type="domain" description="Sulfatase N-terminal" evidence="9">
    <location>
        <begin position="262"/>
        <end position="596"/>
    </location>
</feature>